<evidence type="ECO:0000313" key="3">
    <source>
        <dbReference type="EMBL" id="TEY37374.1"/>
    </source>
</evidence>
<protein>
    <recommendedName>
        <fullName evidence="2">Amidase domain-containing protein</fullName>
    </recommendedName>
</protein>
<keyword evidence="1" id="KW-0732">Signal</keyword>
<evidence type="ECO:0000256" key="1">
    <source>
        <dbReference type="SAM" id="SignalP"/>
    </source>
</evidence>
<dbReference type="SUPFAM" id="SSF75304">
    <property type="entry name" value="Amidase signature (AS) enzymes"/>
    <property type="match status" value="1"/>
</dbReference>
<dbReference type="PANTHER" id="PTHR42678:SF34">
    <property type="entry name" value="OS04G0183300 PROTEIN"/>
    <property type="match status" value="1"/>
</dbReference>
<feature type="domain" description="Amidase" evidence="2">
    <location>
        <begin position="111"/>
        <end position="250"/>
    </location>
</feature>
<gene>
    <name evidence="3" type="ORF">BOTCAL_0523g00020</name>
</gene>
<dbReference type="Gene3D" id="3.90.1300.10">
    <property type="entry name" value="Amidase signature (AS) domain"/>
    <property type="match status" value="1"/>
</dbReference>
<evidence type="ECO:0000259" key="2">
    <source>
        <dbReference type="Pfam" id="PF01425"/>
    </source>
</evidence>
<feature type="signal peptide" evidence="1">
    <location>
        <begin position="1"/>
        <end position="17"/>
    </location>
</feature>
<dbReference type="Pfam" id="PF01425">
    <property type="entry name" value="Amidase"/>
    <property type="match status" value="2"/>
</dbReference>
<dbReference type="InterPro" id="IPR023631">
    <property type="entry name" value="Amidase_dom"/>
</dbReference>
<evidence type="ECO:0000313" key="4">
    <source>
        <dbReference type="Proteomes" id="UP000297299"/>
    </source>
</evidence>
<dbReference type="OrthoDB" id="566138at2759"/>
<dbReference type="AlphaFoldDB" id="A0A4Y8CMJ0"/>
<dbReference type="PANTHER" id="PTHR42678">
    <property type="entry name" value="AMIDASE"/>
    <property type="match status" value="1"/>
</dbReference>
<feature type="domain" description="Amidase" evidence="2">
    <location>
        <begin position="50"/>
        <end position="110"/>
    </location>
</feature>
<accession>A0A4Y8CMJ0</accession>
<sequence length="482" mass="52457">MILGILLCALVLGGANSSFTTNTDPSGIKFPSLNEANIEDLAGGLKYREFTGAYIARTNDVNNFLNAVVEINPDATLIASMLDDERSMGKIRGPLHGIPILIKDVIATNDKLREAGAIILGRTNSSQWGHFRSFNTSNGWSTRGGQTYGPYFPRQDHSGSSSGSAVAAALGLATVCLGAETSGSIIAPAHYNNIVGMKPTVGLTSRHLVVPVSEHMDTIGQMTKNDKDAAYVLQTIAGVDPFDNYTSAILTISMLEAFNKSLAILKSAGDVIIENTDFPSAQESMENGLLTVQVVAADFIVAVEKYLNLLVHNSQNITDLTGLRKWSQSSSLEGYPNKPTDIWDAALENWNNTDYKSWCTYQRALYWGNEGGLLGVIERYKLDAVILPSLFSWNRAAVVGVPIVSVPMGSMTSDQPIVSDAGGLPIIYIRPRFGFSFLGARFTDAKLIGLAYAFERRTMKRKMVHPYIKLRTDLRDVVGMHY</sequence>
<dbReference type="STRING" id="38488.A0A4Y8CMJ0"/>
<dbReference type="EMBL" id="PHWZ01000522">
    <property type="protein sequence ID" value="TEY37374.1"/>
    <property type="molecule type" value="Genomic_DNA"/>
</dbReference>
<name>A0A4Y8CMJ0_9HELO</name>
<comment type="caution">
    <text evidence="3">The sequence shown here is derived from an EMBL/GenBank/DDBJ whole genome shotgun (WGS) entry which is preliminary data.</text>
</comment>
<feature type="chain" id="PRO_5021329987" description="Amidase domain-containing protein" evidence="1">
    <location>
        <begin position="18"/>
        <end position="482"/>
    </location>
</feature>
<proteinExistence type="predicted"/>
<organism evidence="3 4">
    <name type="scientific">Botryotinia calthae</name>
    <dbReference type="NCBI Taxonomy" id="38488"/>
    <lineage>
        <taxon>Eukaryota</taxon>
        <taxon>Fungi</taxon>
        <taxon>Dikarya</taxon>
        <taxon>Ascomycota</taxon>
        <taxon>Pezizomycotina</taxon>
        <taxon>Leotiomycetes</taxon>
        <taxon>Helotiales</taxon>
        <taxon>Sclerotiniaceae</taxon>
        <taxon>Botryotinia</taxon>
    </lineage>
</organism>
<keyword evidence="4" id="KW-1185">Reference proteome</keyword>
<dbReference type="InterPro" id="IPR036928">
    <property type="entry name" value="AS_sf"/>
</dbReference>
<reference evidence="3 4" key="1">
    <citation type="submission" date="2017-11" db="EMBL/GenBank/DDBJ databases">
        <title>Comparative genomics of Botrytis spp.</title>
        <authorList>
            <person name="Valero-Jimenez C.A."/>
            <person name="Tapia P."/>
            <person name="Veloso J."/>
            <person name="Silva-Moreno E."/>
            <person name="Staats M."/>
            <person name="Valdes J.H."/>
            <person name="Van Kan J.A.L."/>
        </authorList>
    </citation>
    <scope>NUCLEOTIDE SEQUENCE [LARGE SCALE GENOMIC DNA]</scope>
    <source>
        <strain evidence="3 4">MUCL2830</strain>
    </source>
</reference>
<dbReference type="Proteomes" id="UP000297299">
    <property type="component" value="Unassembled WGS sequence"/>
</dbReference>